<evidence type="ECO:0000313" key="9">
    <source>
        <dbReference type="Proteomes" id="UP001551675"/>
    </source>
</evidence>
<dbReference type="EMBL" id="JBFALK010000036">
    <property type="protein sequence ID" value="MEV0974851.1"/>
    <property type="molecule type" value="Genomic_DNA"/>
</dbReference>
<keyword evidence="3" id="KW-0560">Oxidoreductase</keyword>
<evidence type="ECO:0000256" key="3">
    <source>
        <dbReference type="ARBA" id="ARBA00023002"/>
    </source>
</evidence>
<accession>A0ABV3GTY1</accession>
<protein>
    <submittedName>
        <fullName evidence="8">Thioredoxin domain-containing protein</fullName>
    </submittedName>
</protein>
<keyword evidence="6" id="KW-0812">Transmembrane</keyword>
<comment type="caution">
    <text evidence="8">The sequence shown here is derived from an EMBL/GenBank/DDBJ whole genome shotgun (WGS) entry which is preliminary data.</text>
</comment>
<keyword evidence="2" id="KW-0732">Signal</keyword>
<keyword evidence="6" id="KW-1133">Transmembrane helix</keyword>
<dbReference type="InterPro" id="IPR012336">
    <property type="entry name" value="Thioredoxin-like_fold"/>
</dbReference>
<keyword evidence="4" id="KW-1015">Disulfide bond</keyword>
<feature type="domain" description="Thioredoxin-like fold" evidence="7">
    <location>
        <begin position="65"/>
        <end position="221"/>
    </location>
</feature>
<gene>
    <name evidence="8" type="ORF">AB0I59_40210</name>
</gene>
<evidence type="ECO:0000256" key="1">
    <source>
        <dbReference type="ARBA" id="ARBA00005791"/>
    </source>
</evidence>
<evidence type="ECO:0000256" key="2">
    <source>
        <dbReference type="ARBA" id="ARBA00022729"/>
    </source>
</evidence>
<comment type="similarity">
    <text evidence="1">Belongs to the thioredoxin family. DsbA subfamily.</text>
</comment>
<evidence type="ECO:0000256" key="4">
    <source>
        <dbReference type="ARBA" id="ARBA00023157"/>
    </source>
</evidence>
<proteinExistence type="inferred from homology"/>
<dbReference type="PANTHER" id="PTHR13887:SF14">
    <property type="entry name" value="DISULFIDE BOND FORMATION PROTEIN D"/>
    <property type="match status" value="1"/>
</dbReference>
<evidence type="ECO:0000256" key="5">
    <source>
        <dbReference type="ARBA" id="ARBA00023284"/>
    </source>
</evidence>
<keyword evidence="5" id="KW-0676">Redox-active center</keyword>
<dbReference type="PANTHER" id="PTHR13887">
    <property type="entry name" value="GLUTATHIONE S-TRANSFERASE KAPPA"/>
    <property type="match status" value="1"/>
</dbReference>
<reference evidence="8 9" key="1">
    <citation type="submission" date="2024-06" db="EMBL/GenBank/DDBJ databases">
        <title>The Natural Products Discovery Center: Release of the First 8490 Sequenced Strains for Exploring Actinobacteria Biosynthetic Diversity.</title>
        <authorList>
            <person name="Kalkreuter E."/>
            <person name="Kautsar S.A."/>
            <person name="Yang D."/>
            <person name="Bader C.D."/>
            <person name="Teijaro C.N."/>
            <person name="Fluegel L."/>
            <person name="Davis C.M."/>
            <person name="Simpson J.R."/>
            <person name="Lauterbach L."/>
            <person name="Steele A.D."/>
            <person name="Gui C."/>
            <person name="Meng S."/>
            <person name="Li G."/>
            <person name="Viehrig K."/>
            <person name="Ye F."/>
            <person name="Su P."/>
            <person name="Kiefer A.F."/>
            <person name="Nichols A."/>
            <person name="Cepeda A.J."/>
            <person name="Yan W."/>
            <person name="Fan B."/>
            <person name="Jiang Y."/>
            <person name="Adhikari A."/>
            <person name="Zheng C.-J."/>
            <person name="Schuster L."/>
            <person name="Cowan T.M."/>
            <person name="Smanski M.J."/>
            <person name="Chevrette M.G."/>
            <person name="De Carvalho L.P.S."/>
            <person name="Shen B."/>
        </authorList>
    </citation>
    <scope>NUCLEOTIDE SEQUENCE [LARGE SCALE GENOMIC DNA]</scope>
    <source>
        <strain evidence="8 9">NPDC050100</strain>
    </source>
</reference>
<feature type="transmembrane region" description="Helical" evidence="6">
    <location>
        <begin position="12"/>
        <end position="32"/>
    </location>
</feature>
<keyword evidence="6" id="KW-0472">Membrane</keyword>
<dbReference type="Pfam" id="PF13462">
    <property type="entry name" value="Thioredoxin_4"/>
    <property type="match status" value="1"/>
</dbReference>
<dbReference type="InterPro" id="IPR036249">
    <property type="entry name" value="Thioredoxin-like_sf"/>
</dbReference>
<dbReference type="RefSeq" id="WP_358141908.1">
    <property type="nucleotide sequence ID" value="NZ_JBFALK010000036.1"/>
</dbReference>
<evidence type="ECO:0000313" key="8">
    <source>
        <dbReference type="EMBL" id="MEV0974851.1"/>
    </source>
</evidence>
<evidence type="ECO:0000259" key="7">
    <source>
        <dbReference type="Pfam" id="PF13462"/>
    </source>
</evidence>
<keyword evidence="9" id="KW-1185">Reference proteome</keyword>
<name>A0ABV3GTY1_MICGL</name>
<dbReference type="Proteomes" id="UP001551675">
    <property type="component" value="Unassembled WGS sequence"/>
</dbReference>
<dbReference type="SUPFAM" id="SSF52833">
    <property type="entry name" value="Thioredoxin-like"/>
    <property type="match status" value="1"/>
</dbReference>
<dbReference type="Gene3D" id="3.40.30.10">
    <property type="entry name" value="Glutaredoxin"/>
    <property type="match status" value="1"/>
</dbReference>
<evidence type="ECO:0000256" key="6">
    <source>
        <dbReference type="SAM" id="Phobius"/>
    </source>
</evidence>
<sequence length="226" mass="24799">MDTSRFHAIRTRAVKLAVAAVVIVMLGVVALAPNGQQERAAASPSDLVSFRPDGTIMMARPGVTAPVLEVYEDYQCPYCRDFERLNGGVVREWAVQGKVAVIIHPFTVFGENTRVTRDNSRRALMASLCVTDPRKWLDFHDALYSHQPEETLEGGFAVEELVGYAKGIGIAEAEFTTCLNSQETADRADALSKLAFARGVQGTPTIRLDGRDLDWSTSWATPVQQV</sequence>
<organism evidence="8 9">
    <name type="scientific">Microtetraspora glauca</name>
    <dbReference type="NCBI Taxonomy" id="1996"/>
    <lineage>
        <taxon>Bacteria</taxon>
        <taxon>Bacillati</taxon>
        <taxon>Actinomycetota</taxon>
        <taxon>Actinomycetes</taxon>
        <taxon>Streptosporangiales</taxon>
        <taxon>Streptosporangiaceae</taxon>
        <taxon>Microtetraspora</taxon>
    </lineage>
</organism>